<keyword evidence="2" id="KW-1185">Reference proteome</keyword>
<dbReference type="EMBL" id="LDJM01000008">
    <property type="protein sequence ID" value="KRG78797.1"/>
    <property type="molecule type" value="Genomic_DNA"/>
</dbReference>
<dbReference type="Proteomes" id="UP000050956">
    <property type="component" value="Unassembled WGS sequence"/>
</dbReference>
<evidence type="ECO:0000313" key="1">
    <source>
        <dbReference type="EMBL" id="KRG78797.1"/>
    </source>
</evidence>
<proteinExistence type="predicted"/>
<reference evidence="1 2" key="1">
    <citation type="submission" date="2015-05" db="EMBL/GenBank/DDBJ databases">
        <title>Genome sequencing and analysis of members of genus Stenotrophomonas.</title>
        <authorList>
            <person name="Patil P.P."/>
            <person name="Midha S."/>
            <person name="Patil P.B."/>
        </authorList>
    </citation>
    <scope>NUCLEOTIDE SEQUENCE [LARGE SCALE GENOMIC DNA]</scope>
    <source>
        <strain evidence="1 2">DSM 24757</strain>
    </source>
</reference>
<dbReference type="Pfam" id="PF11720">
    <property type="entry name" value="Inhibitor_I78"/>
    <property type="match status" value="1"/>
</dbReference>
<gene>
    <name evidence="1" type="ORF">ABB30_02930</name>
</gene>
<organism evidence="1 2">
    <name type="scientific">Stenotrophomonas ginsengisoli</name>
    <dbReference type="NCBI Taxonomy" id="336566"/>
    <lineage>
        <taxon>Bacteria</taxon>
        <taxon>Pseudomonadati</taxon>
        <taxon>Pseudomonadota</taxon>
        <taxon>Gammaproteobacteria</taxon>
        <taxon>Lysobacterales</taxon>
        <taxon>Lysobacteraceae</taxon>
        <taxon>Stenotrophomonas</taxon>
    </lineage>
</organism>
<name>A0A0R0D8W8_9GAMM</name>
<dbReference type="Gene3D" id="3.30.10.10">
    <property type="entry name" value="Trypsin Inhibitor V, subunit A"/>
    <property type="match status" value="1"/>
</dbReference>
<sequence>MGACQSTSSRSTAHSNAAVCHDQGLAWAIGQPSDLPTLARLKQQSGAGILNPIGPASIVSRDYRADRLRVFADADNRITAVRCG</sequence>
<evidence type="ECO:0008006" key="3">
    <source>
        <dbReference type="Google" id="ProtNLM"/>
    </source>
</evidence>
<dbReference type="PATRIC" id="fig|336566.3.peg.3014"/>
<dbReference type="AlphaFoldDB" id="A0A0R0D8W8"/>
<evidence type="ECO:0000313" key="2">
    <source>
        <dbReference type="Proteomes" id="UP000050956"/>
    </source>
</evidence>
<dbReference type="InterPro" id="IPR021719">
    <property type="entry name" value="Prot_inh_I78"/>
</dbReference>
<dbReference type="STRING" id="336566.ABB30_02930"/>
<protein>
    <recommendedName>
        <fullName evidence="3">Peptidase inhibitor I78 family protein</fullName>
    </recommendedName>
</protein>
<accession>A0A0R0D8W8</accession>
<comment type="caution">
    <text evidence="1">The sequence shown here is derived from an EMBL/GenBank/DDBJ whole genome shotgun (WGS) entry which is preliminary data.</text>
</comment>